<dbReference type="Gene3D" id="1.10.10.10">
    <property type="entry name" value="Winged helix-like DNA-binding domain superfamily/Winged helix DNA-binding domain"/>
    <property type="match status" value="1"/>
</dbReference>
<dbReference type="OrthoDB" id="9803735at2"/>
<proteinExistence type="inferred from homology"/>
<sequence>MEIRQLHYFVEVVKQKNMTKASDKLHISQPALSKAIKSLEAEIGLTLIHRSNKTHELTDAGSVVYEYGQKIIAQVEEMSSTLHDMTNLTRGNINIGLPPIIGSLFFPKIIAAFHKAYPNIQINIKEYGAAKVVKSVEEGEFEMGVAVLPLADEAFNVFPLVKEEMKLIVPVSHRLANKKKVQMKELKEEEFIFYSEEFALYEIMRKKFIQEGFEPNIIFKSSQWDFMVEIVAANLGISILPESICNRANNNQVRFVDLEPITNWELVIITKKDRYLSVASRRFIDFVLNNE</sequence>
<dbReference type="PANTHER" id="PTHR30419:SF8">
    <property type="entry name" value="NITROGEN ASSIMILATION TRANSCRIPTIONAL ACTIVATOR-RELATED"/>
    <property type="match status" value="1"/>
</dbReference>
<dbReference type="PRINTS" id="PR00039">
    <property type="entry name" value="HTHLYSR"/>
</dbReference>
<dbReference type="PROSITE" id="PS50931">
    <property type="entry name" value="HTH_LYSR"/>
    <property type="match status" value="1"/>
</dbReference>
<keyword evidence="2" id="KW-0805">Transcription regulation</keyword>
<accession>A0A0J1IPR3</accession>
<dbReference type="SUPFAM" id="SSF46785">
    <property type="entry name" value="Winged helix' DNA-binding domain"/>
    <property type="match status" value="1"/>
</dbReference>
<evidence type="ECO:0000256" key="4">
    <source>
        <dbReference type="ARBA" id="ARBA00023163"/>
    </source>
</evidence>
<dbReference type="Pfam" id="PF00126">
    <property type="entry name" value="HTH_1"/>
    <property type="match status" value="1"/>
</dbReference>
<evidence type="ECO:0000256" key="3">
    <source>
        <dbReference type="ARBA" id="ARBA00023125"/>
    </source>
</evidence>
<evidence type="ECO:0000256" key="1">
    <source>
        <dbReference type="ARBA" id="ARBA00009437"/>
    </source>
</evidence>
<keyword evidence="6" id="KW-1185">Reference proteome</keyword>
<dbReference type="PANTHER" id="PTHR30419">
    <property type="entry name" value="HTH-TYPE TRANSCRIPTIONAL REGULATOR YBHD"/>
    <property type="match status" value="1"/>
</dbReference>
<comment type="similarity">
    <text evidence="1">Belongs to the LysR transcriptional regulatory family.</text>
</comment>
<dbReference type="RefSeq" id="WP_047940498.1">
    <property type="nucleotide sequence ID" value="NZ_CP053989.1"/>
</dbReference>
<evidence type="ECO:0000313" key="5">
    <source>
        <dbReference type="EMBL" id="KLV27944.1"/>
    </source>
</evidence>
<dbReference type="Proteomes" id="UP000036045">
    <property type="component" value="Unassembled WGS sequence"/>
</dbReference>
<organism evidence="5 6">
    <name type="scientific">Niallia circulans</name>
    <name type="common">Bacillus circulans</name>
    <dbReference type="NCBI Taxonomy" id="1397"/>
    <lineage>
        <taxon>Bacteria</taxon>
        <taxon>Bacillati</taxon>
        <taxon>Bacillota</taxon>
        <taxon>Bacilli</taxon>
        <taxon>Bacillales</taxon>
        <taxon>Bacillaceae</taxon>
        <taxon>Niallia</taxon>
    </lineage>
</organism>
<keyword evidence="3" id="KW-0238">DNA-binding</keyword>
<dbReference type="PATRIC" id="fig|1397.4.peg.1942"/>
<dbReference type="EMBL" id="LDPH01000002">
    <property type="protein sequence ID" value="KLV27944.1"/>
    <property type="molecule type" value="Genomic_DNA"/>
</dbReference>
<gene>
    <name evidence="5" type="ORF">ABW02_03355</name>
</gene>
<dbReference type="GO" id="GO:0003700">
    <property type="term" value="F:DNA-binding transcription factor activity"/>
    <property type="evidence" value="ECO:0007669"/>
    <property type="project" value="InterPro"/>
</dbReference>
<dbReference type="InterPro" id="IPR050950">
    <property type="entry name" value="HTH-type_LysR_regulators"/>
</dbReference>
<evidence type="ECO:0000313" key="6">
    <source>
        <dbReference type="Proteomes" id="UP000036045"/>
    </source>
</evidence>
<dbReference type="InterPro" id="IPR005119">
    <property type="entry name" value="LysR_subst-bd"/>
</dbReference>
<dbReference type="FunFam" id="1.10.10.10:FF:000001">
    <property type="entry name" value="LysR family transcriptional regulator"/>
    <property type="match status" value="1"/>
</dbReference>
<keyword evidence="4" id="KW-0804">Transcription</keyword>
<protein>
    <submittedName>
        <fullName evidence="5">LysR family transcriptional regulator</fullName>
    </submittedName>
</protein>
<comment type="caution">
    <text evidence="5">The sequence shown here is derived from an EMBL/GenBank/DDBJ whole genome shotgun (WGS) entry which is preliminary data.</text>
</comment>
<dbReference type="InterPro" id="IPR036388">
    <property type="entry name" value="WH-like_DNA-bd_sf"/>
</dbReference>
<name>A0A0J1IPR3_NIACI</name>
<evidence type="ECO:0000256" key="2">
    <source>
        <dbReference type="ARBA" id="ARBA00023015"/>
    </source>
</evidence>
<dbReference type="AlphaFoldDB" id="A0A0J1IPR3"/>
<dbReference type="InterPro" id="IPR036390">
    <property type="entry name" value="WH_DNA-bd_sf"/>
</dbReference>
<dbReference type="GeneID" id="56350028"/>
<dbReference type="GO" id="GO:0005829">
    <property type="term" value="C:cytosol"/>
    <property type="evidence" value="ECO:0007669"/>
    <property type="project" value="TreeGrafter"/>
</dbReference>
<reference evidence="5 6" key="1">
    <citation type="submission" date="2015-05" db="EMBL/GenBank/DDBJ databases">
        <title>Whole genome sequence and identification of bacterial endophytes from Costus igneus.</title>
        <authorList>
            <person name="Lee Y.P."/>
            <person name="Gan H.M."/>
            <person name="Eng W."/>
            <person name="Wheatley M.S."/>
            <person name="Caraballo A."/>
            <person name="Polter S."/>
            <person name="Savka M.A."/>
            <person name="Hudson A.O."/>
        </authorList>
    </citation>
    <scope>NUCLEOTIDE SEQUENCE [LARGE SCALE GENOMIC DNA]</scope>
    <source>
        <strain evidence="5 6">RIT379</strain>
    </source>
</reference>
<dbReference type="GO" id="GO:0003677">
    <property type="term" value="F:DNA binding"/>
    <property type="evidence" value="ECO:0007669"/>
    <property type="project" value="UniProtKB-KW"/>
</dbReference>
<dbReference type="CDD" id="cd08438">
    <property type="entry name" value="PBP2_CidR"/>
    <property type="match status" value="1"/>
</dbReference>
<dbReference type="Pfam" id="PF03466">
    <property type="entry name" value="LysR_substrate"/>
    <property type="match status" value="1"/>
</dbReference>
<dbReference type="Gene3D" id="3.40.190.290">
    <property type="match status" value="1"/>
</dbReference>
<dbReference type="InterPro" id="IPR000847">
    <property type="entry name" value="LysR_HTH_N"/>
</dbReference>
<dbReference type="SUPFAM" id="SSF53850">
    <property type="entry name" value="Periplasmic binding protein-like II"/>
    <property type="match status" value="1"/>
</dbReference>